<keyword evidence="2" id="KW-1185">Reference proteome</keyword>
<reference evidence="1 2" key="1">
    <citation type="submission" date="2023-07" db="EMBL/GenBank/DDBJ databases">
        <title>Genomic Encyclopedia of Type Strains, Phase IV (KMG-IV): sequencing the most valuable type-strain genomes for metagenomic binning, comparative biology and taxonomic classification.</title>
        <authorList>
            <person name="Goeker M."/>
        </authorList>
    </citation>
    <scope>NUCLEOTIDE SEQUENCE [LARGE SCALE GENOMIC DNA]</scope>
    <source>
        <strain evidence="1 2">NIO-1023</strain>
    </source>
</reference>
<dbReference type="Proteomes" id="UP001232163">
    <property type="component" value="Unassembled WGS sequence"/>
</dbReference>
<sequence>MGRGYALGITTRDHLPSRDLDAGTGFPYGVPSAALILLDTCTDGDEAAAAFGIAPSKKKRAPHLGCALKCTGERTGMTGPLHRGGACCAQYAQIWTF</sequence>
<protein>
    <submittedName>
        <fullName evidence="1">Uncharacterized protein</fullName>
    </submittedName>
</protein>
<evidence type="ECO:0000313" key="2">
    <source>
        <dbReference type="Proteomes" id="UP001232163"/>
    </source>
</evidence>
<name>A0ABT9MFR5_9DEIO</name>
<accession>A0ABT9MFR5</accession>
<evidence type="ECO:0000313" key="1">
    <source>
        <dbReference type="EMBL" id="MDP9765400.1"/>
    </source>
</evidence>
<organism evidence="1 2">
    <name type="scientific">Deinococcus enclensis</name>
    <dbReference type="NCBI Taxonomy" id="1049582"/>
    <lineage>
        <taxon>Bacteria</taxon>
        <taxon>Thermotogati</taxon>
        <taxon>Deinococcota</taxon>
        <taxon>Deinococci</taxon>
        <taxon>Deinococcales</taxon>
        <taxon>Deinococcaceae</taxon>
        <taxon>Deinococcus</taxon>
    </lineage>
</organism>
<proteinExistence type="predicted"/>
<gene>
    <name evidence="1" type="ORF">QO006_002851</name>
</gene>
<comment type="caution">
    <text evidence="1">The sequence shown here is derived from an EMBL/GenBank/DDBJ whole genome shotgun (WGS) entry which is preliminary data.</text>
</comment>
<dbReference type="EMBL" id="JAURUR010000011">
    <property type="protein sequence ID" value="MDP9765400.1"/>
    <property type="molecule type" value="Genomic_DNA"/>
</dbReference>
<dbReference type="RefSeq" id="WP_307467378.1">
    <property type="nucleotide sequence ID" value="NZ_JAURUR010000011.1"/>
</dbReference>